<dbReference type="EMBL" id="JACHGH010000005">
    <property type="protein sequence ID" value="MBB6453573.1"/>
    <property type="molecule type" value="Genomic_DNA"/>
</dbReference>
<comment type="caution">
    <text evidence="1">The sequence shown here is derived from an EMBL/GenBank/DDBJ whole genome shotgun (WGS) entry which is preliminary data.</text>
</comment>
<dbReference type="PANTHER" id="PTHR33558">
    <property type="entry name" value="GLUTAREDOXIN-LIKE PROTEIN C5ORF63 HOMOLOG"/>
    <property type="match status" value="1"/>
</dbReference>
<organism evidence="1 2">
    <name type="scientific">Salirhabdus euzebyi</name>
    <dbReference type="NCBI Taxonomy" id="394506"/>
    <lineage>
        <taxon>Bacteria</taxon>
        <taxon>Bacillati</taxon>
        <taxon>Bacillota</taxon>
        <taxon>Bacilli</taxon>
        <taxon>Bacillales</taxon>
        <taxon>Bacillaceae</taxon>
        <taxon>Salirhabdus</taxon>
    </lineage>
</organism>
<dbReference type="RefSeq" id="WP_174496075.1">
    <property type="nucleotide sequence ID" value="NZ_CADDWK010000006.1"/>
</dbReference>
<dbReference type="InterPro" id="IPR008554">
    <property type="entry name" value="Glutaredoxin-like"/>
</dbReference>
<keyword evidence="2" id="KW-1185">Reference proteome</keyword>
<dbReference type="Pfam" id="PF05768">
    <property type="entry name" value="Glrx-like"/>
    <property type="match status" value="1"/>
</dbReference>
<dbReference type="PANTHER" id="PTHR33558:SF1">
    <property type="entry name" value="GLUTAREDOXIN-LIKE PROTEIN C5ORF63 HOMOLOG"/>
    <property type="match status" value="1"/>
</dbReference>
<dbReference type="InterPro" id="IPR052565">
    <property type="entry name" value="Glutaredoxin-like_YDR286C"/>
</dbReference>
<accession>A0A841Q5D9</accession>
<dbReference type="Proteomes" id="UP000581688">
    <property type="component" value="Unassembled WGS sequence"/>
</dbReference>
<dbReference type="PROSITE" id="PS51354">
    <property type="entry name" value="GLUTAREDOXIN_2"/>
    <property type="match status" value="1"/>
</dbReference>
<evidence type="ECO:0000313" key="1">
    <source>
        <dbReference type="EMBL" id="MBB6453573.1"/>
    </source>
</evidence>
<evidence type="ECO:0000313" key="2">
    <source>
        <dbReference type="Proteomes" id="UP000581688"/>
    </source>
</evidence>
<dbReference type="AlphaFoldDB" id="A0A841Q5D9"/>
<dbReference type="Gene3D" id="3.40.30.10">
    <property type="entry name" value="Glutaredoxin"/>
    <property type="match status" value="1"/>
</dbReference>
<name>A0A841Q5D9_9BACI</name>
<protein>
    <submittedName>
        <fullName evidence="1">Glutaredoxin</fullName>
    </submittedName>
</protein>
<dbReference type="InterPro" id="IPR036249">
    <property type="entry name" value="Thioredoxin-like_sf"/>
</dbReference>
<proteinExistence type="predicted"/>
<sequence>MTNEVILYTKEKCPLCDEARALLQVFQNTYHFEIVEKDIYKDDELLEKYQISIPVVEYKGVQLDGSEIDYMELRNLFDKMV</sequence>
<reference evidence="1 2" key="1">
    <citation type="submission" date="2020-08" db="EMBL/GenBank/DDBJ databases">
        <title>Genomic Encyclopedia of Type Strains, Phase IV (KMG-IV): sequencing the most valuable type-strain genomes for metagenomic binning, comparative biology and taxonomic classification.</title>
        <authorList>
            <person name="Goeker M."/>
        </authorList>
    </citation>
    <scope>NUCLEOTIDE SEQUENCE [LARGE SCALE GENOMIC DNA]</scope>
    <source>
        <strain evidence="1 2">DSM 19612</strain>
    </source>
</reference>
<dbReference type="SUPFAM" id="SSF52833">
    <property type="entry name" value="Thioredoxin-like"/>
    <property type="match status" value="1"/>
</dbReference>
<gene>
    <name evidence="1" type="ORF">HNQ94_002022</name>
</gene>